<reference evidence="3 4" key="1">
    <citation type="submission" date="2020-08" db="EMBL/GenBank/DDBJ databases">
        <title>Description of novel Flavobacterium F-380 isolate.</title>
        <authorList>
            <person name="Saticioglu I.B."/>
            <person name="Duman M."/>
            <person name="Altun S."/>
        </authorList>
    </citation>
    <scope>NUCLEOTIDE SEQUENCE [LARGE SCALE GENOMIC DNA]</scope>
    <source>
        <strain evidence="3 4">F-380</strain>
    </source>
</reference>
<name>A0ABR7J8T1_9FLAO</name>
<evidence type="ECO:0000259" key="2">
    <source>
        <dbReference type="Pfam" id="PF01648"/>
    </source>
</evidence>
<dbReference type="InterPro" id="IPR037143">
    <property type="entry name" value="4-PPantetheinyl_Trfase_dom_sf"/>
</dbReference>
<dbReference type="SUPFAM" id="SSF56214">
    <property type="entry name" value="4'-phosphopantetheinyl transferase"/>
    <property type="match status" value="1"/>
</dbReference>
<dbReference type="PROSITE" id="PS50890">
    <property type="entry name" value="PUA"/>
    <property type="match status" value="1"/>
</dbReference>
<dbReference type="InterPro" id="IPR008278">
    <property type="entry name" value="4-PPantetheinyl_Trfase_dom"/>
</dbReference>
<proteinExistence type="predicted"/>
<dbReference type="RefSeq" id="WP_187010363.1">
    <property type="nucleotide sequence ID" value="NZ_JACRUI010000003.1"/>
</dbReference>
<dbReference type="Pfam" id="PF01648">
    <property type="entry name" value="ACPS"/>
    <property type="match status" value="1"/>
</dbReference>
<comment type="caution">
    <text evidence="3">The sequence shown here is derived from an EMBL/GenBank/DDBJ whole genome shotgun (WGS) entry which is preliminary data.</text>
</comment>
<evidence type="ECO:0000256" key="1">
    <source>
        <dbReference type="ARBA" id="ARBA00022679"/>
    </source>
</evidence>
<dbReference type="EMBL" id="JACRUJ010000003">
    <property type="protein sequence ID" value="MBC5841866.1"/>
    <property type="molecule type" value="Genomic_DNA"/>
</dbReference>
<keyword evidence="4" id="KW-1185">Reference proteome</keyword>
<accession>A0ABR7J8T1</accession>
<dbReference type="GO" id="GO:0016740">
    <property type="term" value="F:transferase activity"/>
    <property type="evidence" value="ECO:0007669"/>
    <property type="project" value="UniProtKB-KW"/>
</dbReference>
<dbReference type="Proteomes" id="UP000629963">
    <property type="component" value="Unassembled WGS sequence"/>
</dbReference>
<dbReference type="Gene3D" id="3.90.470.20">
    <property type="entry name" value="4'-phosphopantetheinyl transferase domain"/>
    <property type="match status" value="1"/>
</dbReference>
<evidence type="ECO:0000313" key="3">
    <source>
        <dbReference type="EMBL" id="MBC5841866.1"/>
    </source>
</evidence>
<evidence type="ECO:0000313" key="4">
    <source>
        <dbReference type="Proteomes" id="UP000629963"/>
    </source>
</evidence>
<feature type="domain" description="4'-phosphopantetheinyl transferase" evidence="2">
    <location>
        <begin position="2"/>
        <end position="66"/>
    </location>
</feature>
<sequence length="162" mass="19055">MIGNDVVDLALAQIESNWRRTGFISKIFTDQEQKLIRTHHNPELIIWNLWSRKEAVYKIYNRETGIRAFIPQELECLYSNEYEGKVLCKGKYYYTKTTIENDFLHSIAVTDESHFDLITCVNEQQTIVKKEGIPFIHCNYSHELLPVSISHHGRYYKAITVK</sequence>
<organism evidence="3 4">
    <name type="scientific">Flavobacterium kayseriense</name>
    <dbReference type="NCBI Taxonomy" id="2764714"/>
    <lineage>
        <taxon>Bacteria</taxon>
        <taxon>Pseudomonadati</taxon>
        <taxon>Bacteroidota</taxon>
        <taxon>Flavobacteriia</taxon>
        <taxon>Flavobacteriales</taxon>
        <taxon>Flavobacteriaceae</taxon>
        <taxon>Flavobacterium</taxon>
    </lineage>
</organism>
<protein>
    <submittedName>
        <fullName evidence="3">4-phosphopantetheinyl transferase family protein</fullName>
    </submittedName>
</protein>
<keyword evidence="1 3" id="KW-0808">Transferase</keyword>
<gene>
    <name evidence="3" type="ORF">H8R23_10655</name>
</gene>